<dbReference type="Proteomes" id="UP000321525">
    <property type="component" value="Unassembled WGS sequence"/>
</dbReference>
<evidence type="ECO:0000313" key="6">
    <source>
        <dbReference type="Proteomes" id="UP000321917"/>
    </source>
</evidence>
<dbReference type="RefSeq" id="WP_146799389.1">
    <property type="nucleotide sequence ID" value="NZ_VOLP01000011.1"/>
</dbReference>
<keyword evidence="5" id="KW-1185">Reference proteome</keyword>
<name>A0A5C6QJ70_9GAMM</name>
<dbReference type="Pfam" id="PF13469">
    <property type="entry name" value="Sulfotransfer_3"/>
    <property type="match status" value="1"/>
</dbReference>
<protein>
    <submittedName>
        <fullName evidence="4">Tetratricopeptide repeat protein</fullName>
    </submittedName>
</protein>
<dbReference type="Gene3D" id="3.40.50.300">
    <property type="entry name" value="P-loop containing nucleotide triphosphate hydrolases"/>
    <property type="match status" value="1"/>
</dbReference>
<feature type="repeat" description="TPR" evidence="2">
    <location>
        <begin position="77"/>
        <end position="110"/>
    </location>
</feature>
<dbReference type="SMART" id="SM00028">
    <property type="entry name" value="TPR"/>
    <property type="match status" value="5"/>
</dbReference>
<keyword evidence="2" id="KW-0802">TPR repeat</keyword>
<evidence type="ECO:0000313" key="5">
    <source>
        <dbReference type="Proteomes" id="UP000321525"/>
    </source>
</evidence>
<feature type="repeat" description="TPR" evidence="2">
    <location>
        <begin position="43"/>
        <end position="76"/>
    </location>
</feature>
<dbReference type="SUPFAM" id="SSF48452">
    <property type="entry name" value="TPR-like"/>
    <property type="match status" value="1"/>
</dbReference>
<evidence type="ECO:0000313" key="4">
    <source>
        <dbReference type="EMBL" id="TWX68994.1"/>
    </source>
</evidence>
<dbReference type="OrthoDB" id="9815894at2"/>
<dbReference type="AlphaFoldDB" id="A0A5C6QJ70"/>
<evidence type="ECO:0000313" key="3">
    <source>
        <dbReference type="EMBL" id="TWX60213.1"/>
    </source>
</evidence>
<dbReference type="InterPro" id="IPR011990">
    <property type="entry name" value="TPR-like_helical_dom_sf"/>
</dbReference>
<dbReference type="PANTHER" id="PTHR12788:SF10">
    <property type="entry name" value="PROTEIN-TYROSINE SULFOTRANSFERASE"/>
    <property type="match status" value="1"/>
</dbReference>
<gene>
    <name evidence="3" type="ORF">ESZ26_08885</name>
    <name evidence="4" type="ORF">ESZ27_06545</name>
</gene>
<dbReference type="EMBL" id="VOLR01000010">
    <property type="protein sequence ID" value="TWX60213.1"/>
    <property type="molecule type" value="Genomic_DNA"/>
</dbReference>
<evidence type="ECO:0000256" key="1">
    <source>
        <dbReference type="ARBA" id="ARBA00022679"/>
    </source>
</evidence>
<dbReference type="GO" id="GO:0008476">
    <property type="term" value="F:protein-tyrosine sulfotransferase activity"/>
    <property type="evidence" value="ECO:0007669"/>
    <property type="project" value="InterPro"/>
</dbReference>
<feature type="repeat" description="TPR" evidence="2">
    <location>
        <begin position="111"/>
        <end position="144"/>
    </location>
</feature>
<dbReference type="InterPro" id="IPR019734">
    <property type="entry name" value="TPR_rpt"/>
</dbReference>
<dbReference type="EMBL" id="VOLQ01000009">
    <property type="protein sequence ID" value="TWX68994.1"/>
    <property type="molecule type" value="Genomic_DNA"/>
</dbReference>
<organism evidence="4 6">
    <name type="scientific">Colwellia hornerae</name>
    <dbReference type="NCBI Taxonomy" id="89402"/>
    <lineage>
        <taxon>Bacteria</taxon>
        <taxon>Pseudomonadati</taxon>
        <taxon>Pseudomonadota</taxon>
        <taxon>Gammaproteobacteria</taxon>
        <taxon>Alteromonadales</taxon>
        <taxon>Colwelliaceae</taxon>
        <taxon>Colwellia</taxon>
    </lineage>
</organism>
<dbReference type="Proteomes" id="UP000321917">
    <property type="component" value="Unassembled WGS sequence"/>
</dbReference>
<dbReference type="PANTHER" id="PTHR12788">
    <property type="entry name" value="PROTEIN-TYROSINE SULFOTRANSFERASE 2"/>
    <property type="match status" value="1"/>
</dbReference>
<dbReference type="Pfam" id="PF13181">
    <property type="entry name" value="TPR_8"/>
    <property type="match status" value="1"/>
</dbReference>
<reference evidence="4 6" key="1">
    <citation type="submission" date="2019-07" db="EMBL/GenBank/DDBJ databases">
        <title>Genomes of sea-ice associated Colwellia species.</title>
        <authorList>
            <person name="Bowman J.P."/>
        </authorList>
    </citation>
    <scope>NUCLEOTIDE SEQUENCE [LARGE SCALE GENOMIC DNA]</scope>
    <source>
        <strain evidence="3 5">ACAM 607</strain>
        <strain evidence="4 6">IC036</strain>
    </source>
</reference>
<dbReference type="InterPro" id="IPR027417">
    <property type="entry name" value="P-loop_NTPase"/>
</dbReference>
<keyword evidence="1" id="KW-0808">Transferase</keyword>
<proteinExistence type="predicted"/>
<accession>A0A5C6QJ70</accession>
<dbReference type="SUPFAM" id="SSF52540">
    <property type="entry name" value="P-loop containing nucleoside triphosphate hydrolases"/>
    <property type="match status" value="1"/>
</dbReference>
<dbReference type="PROSITE" id="PS50005">
    <property type="entry name" value="TPR"/>
    <property type="match status" value="3"/>
</dbReference>
<dbReference type="Pfam" id="PF14559">
    <property type="entry name" value="TPR_19"/>
    <property type="match status" value="1"/>
</dbReference>
<dbReference type="InterPro" id="IPR026634">
    <property type="entry name" value="TPST-like"/>
</dbReference>
<dbReference type="Gene3D" id="1.25.40.10">
    <property type="entry name" value="Tetratricopeptide repeat domain"/>
    <property type="match status" value="1"/>
</dbReference>
<evidence type="ECO:0000256" key="2">
    <source>
        <dbReference type="PROSITE-ProRule" id="PRU00339"/>
    </source>
</evidence>
<sequence length="491" mass="55236">MVTANALMAKDWYECGYKRKRAGDIAGSFDAFKQSLKLNAKVAAPWIGLAQLMDANNQLEEARQCLHKAIIVEPNNVMVRQLLASSHQALGYVDHAKREFENALTLDPNSAITFCGLGQLSEDIGEAKEAADAYRKALSIDKSQNEALSGLLGLGRHVDISSEIEQAKAKLECLPLKDKALVGYGLGKAYEQQKNYPAAFMAYKVANNARREDTEVFNRKVFDARIQNMIDVFSAEFFKARKGWGNQSEQPVFIVGLPRSGTSLTEQVLASHPDCFGAGELNVLTDLATGTPDRLGIDDLSWPETANHLSKKQVQSISTDYLIDSGKRASNTVCKVVDKQPLNFWHLGLVAMAFPNARIVHCTRDIRDCGLSIFTQNFNVTQSWSTDLEDIAYYWQGYQKLMQHFKHIFGLQIHEVNYEYTVSEIEIQSRQLLEFVGLAWDDRVLSFHKSDRAVQTPSRWQVRQPLYQSAKARWRNYERYLGPLIKAVNAG</sequence>
<comment type="caution">
    <text evidence="4">The sequence shown here is derived from an EMBL/GenBank/DDBJ whole genome shotgun (WGS) entry which is preliminary data.</text>
</comment>